<keyword evidence="3" id="KW-1185">Reference proteome</keyword>
<dbReference type="InterPro" id="IPR008969">
    <property type="entry name" value="CarboxyPept-like_regulatory"/>
</dbReference>
<dbReference type="Proteomes" id="UP001501725">
    <property type="component" value="Unassembled WGS sequence"/>
</dbReference>
<dbReference type="SUPFAM" id="SSF56935">
    <property type="entry name" value="Porins"/>
    <property type="match status" value="1"/>
</dbReference>
<dbReference type="SUPFAM" id="SSF49464">
    <property type="entry name" value="Carboxypeptidase regulatory domain-like"/>
    <property type="match status" value="1"/>
</dbReference>
<proteinExistence type="predicted"/>
<accession>A0ABP8G5N8</accession>
<evidence type="ECO:0000313" key="3">
    <source>
        <dbReference type="Proteomes" id="UP001501725"/>
    </source>
</evidence>
<sequence>MVYIVNQFTFALQSQFMRAFFLLLTFLIATAAGAQKISGTVRDGKGAPVAGASVSIKDSYDGATTDSLGRYSFSSTETGSRLLEVSAIGYRAVTQPVQLGGAPQTVSVQLKEEVTELKAVVISAGSFEASDKKKATVLSSIDIVTTASANADVTGAVKTLPGAQQVGESEGLFVRGGTAQETKTFIDGTLVNNFFYSSVPNTATRGRFSPFIFKGTVFSAGGYSALFGQALSSALILESIDLPEQSSGNIGVSVIGVSGGVQKLAKDKKSSWGVNYGYNNIWLGFQLIKLRDEYFQIPEYHTADANFRIKTSATGMLKYYGTFSYNKLGIRQASIDTLGYKDAFGLNNHNLYHNLSWRENIGRRWKLNLGASYSTNRDDIRSNLVDAQNKEQSIPGLETRNFDLNTKGRYFNAKAVFEYRLKGLSALRFGLEHNYSDDGSDYVLFNGQRFGGTIRERITSVFGEGDIYLTNALAARVGLRAEYSVLLGKANLAPRLSLAHKLGAGGQASLAYGEFYQTPERRYLPAPVTLDYAKATHYIAQYQRIANQQTLRVELFYKKYQSLLKTGITGGREVATGSTGYGDARGFELFWRDKKTVKNLDYWVSYSYLDTKRDYLNFPTAIEPSFAAKHTASLVVKRFVPSIKTGFNASYTYASGRPYYNIGYDSNQDKFKLTDAGRTIDFHSASVSVNYLPKLFSKKGASRFTVLVFSVSNVLGNQQVYGYRYASNGRRKQAITPPTNMFVFLGAFISFGVDRSEDVINSNL</sequence>
<evidence type="ECO:0000313" key="2">
    <source>
        <dbReference type="EMBL" id="GAA4317877.1"/>
    </source>
</evidence>
<name>A0ABP8G5N8_9BACT</name>
<comment type="caution">
    <text evidence="2">The sequence shown here is derived from an EMBL/GenBank/DDBJ whole genome shotgun (WGS) entry which is preliminary data.</text>
</comment>
<evidence type="ECO:0000256" key="1">
    <source>
        <dbReference type="SAM" id="SignalP"/>
    </source>
</evidence>
<organism evidence="2 3">
    <name type="scientific">Flaviaesturariibacter amylovorans</name>
    <dbReference type="NCBI Taxonomy" id="1084520"/>
    <lineage>
        <taxon>Bacteria</taxon>
        <taxon>Pseudomonadati</taxon>
        <taxon>Bacteroidota</taxon>
        <taxon>Chitinophagia</taxon>
        <taxon>Chitinophagales</taxon>
        <taxon>Chitinophagaceae</taxon>
        <taxon>Flaviaestuariibacter</taxon>
    </lineage>
</organism>
<feature type="signal peptide" evidence="1">
    <location>
        <begin position="1"/>
        <end position="31"/>
    </location>
</feature>
<gene>
    <name evidence="2" type="ORF">GCM10023184_01730</name>
</gene>
<reference evidence="3" key="1">
    <citation type="journal article" date="2019" name="Int. J. Syst. Evol. Microbiol.">
        <title>The Global Catalogue of Microorganisms (GCM) 10K type strain sequencing project: providing services to taxonomists for standard genome sequencing and annotation.</title>
        <authorList>
            <consortium name="The Broad Institute Genomics Platform"/>
            <consortium name="The Broad Institute Genome Sequencing Center for Infectious Disease"/>
            <person name="Wu L."/>
            <person name="Ma J."/>
        </authorList>
    </citation>
    <scope>NUCLEOTIDE SEQUENCE [LARGE SCALE GENOMIC DNA]</scope>
    <source>
        <strain evidence="3">JCM 17919</strain>
    </source>
</reference>
<protein>
    <submittedName>
        <fullName evidence="2">TonB-dependent receptor</fullName>
    </submittedName>
</protein>
<dbReference type="Gene3D" id="2.60.40.1120">
    <property type="entry name" value="Carboxypeptidase-like, regulatory domain"/>
    <property type="match status" value="1"/>
</dbReference>
<dbReference type="Pfam" id="PF13620">
    <property type="entry name" value="CarboxypepD_reg"/>
    <property type="match status" value="1"/>
</dbReference>
<keyword evidence="1" id="KW-0732">Signal</keyword>
<dbReference type="EMBL" id="BAABGY010000001">
    <property type="protein sequence ID" value="GAA4317877.1"/>
    <property type="molecule type" value="Genomic_DNA"/>
</dbReference>
<keyword evidence="2" id="KW-0675">Receptor</keyword>
<feature type="chain" id="PRO_5045553064" evidence="1">
    <location>
        <begin position="32"/>
        <end position="764"/>
    </location>
</feature>